<gene>
    <name evidence="1" type="ORF">PIQ37_06115</name>
</gene>
<sequence length="802" mass="89392">MSTVDAKTHQSLIELRGLAKAWHFARAEDAFKIIVLGSDHATLTLISHDLWDVLEEFHKNRKSDLSQLLQQALERGPRHAGGQSGEPAQPQITSVYDGYQRQMSELSGRHIFQWATHYRENCAFILKDVVKRLSAMHDNTEAEDRIREIFAEHSREIFSKGYEKILERRLAHEIGLAKSLRGLQQFMNVIVGVLRDQRENAPSKMYAAMYWDIASAMISGILLGYRDVAVGKLVGEELLSDYLNAWIPTLGFCRGRHAILLAEQGRSVFNGSEASVCSLLMGVDRWASQASTPAVMPKYSRVAIGLSRLDITYSMGVDRVSRDIVASAFFGAPLYFKDDLADAIALADVVVAELTPDTREWVDSSGTNEVVDSSDVQGQVAGFADLAETVSAKLTSRSAPSNAKSLSGRLPRNYAKDFPLDDPLFREGHYEVERHSVNRIIQGLQRGIGAYVWCSVRRSGKTTSAEAIAGPSGERMIVLQTMDHRPNSPELNVMSARIRAVLEEGNAIPETFFAELVKDCVAATTQANAPRRNLVLIIDEYETLFDLIDTYTERAPGLKVLVALPLISQMLGFSMKNTLLFMGQRPDAHMILLSQNQLSPNVRQYAFPLFEHQPGTPSEFATLVSRILGENLRVADSFIEAVYQETKGHPYLTVNILVDFCEWLMESTSFELGSELGGHTFVDFSRERLDLVVLRNSPHYRLFHKMLAEFSSERSRTQEPWLYSVTSILRDIVKRHPKRMSCSLAAFDAFAKPYEDLARAPSRQLLASAAMANFFSESNGTVSAGIPLMARLAATATSRVLS</sequence>
<keyword evidence="2" id="KW-1185">Reference proteome</keyword>
<evidence type="ECO:0000313" key="1">
    <source>
        <dbReference type="EMBL" id="MEL4890992.1"/>
    </source>
</evidence>
<accession>A0ABU9LA01</accession>
<dbReference type="InterPro" id="IPR027417">
    <property type="entry name" value="P-loop_NTPase"/>
</dbReference>
<dbReference type="Proteomes" id="UP001486626">
    <property type="component" value="Unassembled WGS sequence"/>
</dbReference>
<comment type="caution">
    <text evidence="1">The sequence shown here is derived from an EMBL/GenBank/DDBJ whole genome shotgun (WGS) entry which is preliminary data.</text>
</comment>
<name>A0ABU9LA01_9XANT</name>
<proteinExistence type="predicted"/>
<reference evidence="1 2" key="1">
    <citation type="journal article" date="2024" name="FEMS Microbiol. Lett.">
        <title>Xanthomonas protegens sp. nov., a novel rice seed-associated bacterium, provides in vivo protection against X. oryzae pv. oryzae, the bacterial leaf blight pathogen.</title>
        <authorList>
            <person name="Rana R."/>
            <person name="Sharma A."/>
            <person name="Madhavan V.N."/>
            <person name="Korpole S."/>
            <person name="Sonti R.V."/>
            <person name="Patel H.K."/>
            <person name="Patil P.B."/>
        </authorList>
    </citation>
    <scope>NUCLEOTIDE SEQUENCE [LARGE SCALE GENOMIC DNA]</scope>
    <source>
        <strain evidence="1 2">PPL118</strain>
    </source>
</reference>
<evidence type="ECO:0008006" key="3">
    <source>
        <dbReference type="Google" id="ProtNLM"/>
    </source>
</evidence>
<dbReference type="SUPFAM" id="SSF52540">
    <property type="entry name" value="P-loop containing nucleoside triphosphate hydrolases"/>
    <property type="match status" value="1"/>
</dbReference>
<organism evidence="1 2">
    <name type="scientific">Xanthomonas protegens</name>
    <dbReference type="NCBI Taxonomy" id="3380705"/>
    <lineage>
        <taxon>Bacteria</taxon>
        <taxon>Pseudomonadati</taxon>
        <taxon>Pseudomonadota</taxon>
        <taxon>Gammaproteobacteria</taxon>
        <taxon>Lysobacterales</taxon>
        <taxon>Lysobacteraceae</taxon>
        <taxon>Xanthomonas</taxon>
    </lineage>
</organism>
<dbReference type="RefSeq" id="WP_342072770.1">
    <property type="nucleotide sequence ID" value="NZ_JAQJCQ010000003.1"/>
</dbReference>
<protein>
    <recommendedName>
        <fullName evidence="3">ATP-binding protein</fullName>
    </recommendedName>
</protein>
<evidence type="ECO:0000313" key="2">
    <source>
        <dbReference type="Proteomes" id="UP001486626"/>
    </source>
</evidence>
<dbReference type="EMBL" id="JAQJCQ010000003">
    <property type="protein sequence ID" value="MEL4890992.1"/>
    <property type="molecule type" value="Genomic_DNA"/>
</dbReference>